<dbReference type="EMBL" id="JADGMQ010000002">
    <property type="protein sequence ID" value="MBI1620055.1"/>
    <property type="molecule type" value="Genomic_DNA"/>
</dbReference>
<keyword evidence="2" id="KW-1185">Reference proteome</keyword>
<proteinExistence type="predicted"/>
<organism evidence="1 2">
    <name type="scientific">Aquamicrobium zhengzhouense</name>
    <dbReference type="NCBI Taxonomy" id="2781738"/>
    <lineage>
        <taxon>Bacteria</taxon>
        <taxon>Pseudomonadati</taxon>
        <taxon>Pseudomonadota</taxon>
        <taxon>Alphaproteobacteria</taxon>
        <taxon>Hyphomicrobiales</taxon>
        <taxon>Phyllobacteriaceae</taxon>
        <taxon>Aquamicrobium</taxon>
    </lineage>
</organism>
<accession>A0ABS0S9T7</accession>
<evidence type="ECO:0000313" key="2">
    <source>
        <dbReference type="Proteomes" id="UP000601789"/>
    </source>
</evidence>
<comment type="caution">
    <text evidence="1">The sequence shown here is derived from an EMBL/GenBank/DDBJ whole genome shotgun (WGS) entry which is preliminary data.</text>
</comment>
<gene>
    <name evidence="1" type="ORF">IOD40_05175</name>
</gene>
<evidence type="ECO:0000313" key="1">
    <source>
        <dbReference type="EMBL" id="MBI1620055.1"/>
    </source>
</evidence>
<reference evidence="1 2" key="1">
    <citation type="submission" date="2020-10" db="EMBL/GenBank/DDBJ databases">
        <title>Aquamicrobium zhengzhouensis sp. nov., a exopolysaccharide producing bacterium isolated from farmland soil.</title>
        <authorList>
            <person name="Wang X."/>
        </authorList>
    </citation>
    <scope>NUCLEOTIDE SEQUENCE [LARGE SCALE GENOMIC DNA]</scope>
    <source>
        <strain evidence="2">cd-1</strain>
    </source>
</reference>
<name>A0ABS0S9T7_9HYPH</name>
<protein>
    <submittedName>
        <fullName evidence="1">Uncharacterized protein</fullName>
    </submittedName>
</protein>
<dbReference type="RefSeq" id="WP_198474994.1">
    <property type="nucleotide sequence ID" value="NZ_JADGMQ010000002.1"/>
</dbReference>
<sequence length="64" mass="7148">MTKEQGWMILALLAAIGAFLAYQHTSKGPSAATKALMNHERIMCQATGAAQHCAEHKRLREKYY</sequence>
<dbReference type="Proteomes" id="UP000601789">
    <property type="component" value="Unassembled WGS sequence"/>
</dbReference>